<dbReference type="Proteomes" id="UP000887576">
    <property type="component" value="Unplaced"/>
</dbReference>
<protein>
    <submittedName>
        <fullName evidence="2">Uncharacterized protein</fullName>
    </submittedName>
</protein>
<name>A0AC34Q7J8_9BILA</name>
<reference evidence="2" key="1">
    <citation type="submission" date="2022-11" db="UniProtKB">
        <authorList>
            <consortium name="WormBaseParasite"/>
        </authorList>
    </citation>
    <scope>IDENTIFICATION</scope>
</reference>
<organism evidence="1 2">
    <name type="scientific">Panagrolaimus sp. JU765</name>
    <dbReference type="NCBI Taxonomy" id="591449"/>
    <lineage>
        <taxon>Eukaryota</taxon>
        <taxon>Metazoa</taxon>
        <taxon>Ecdysozoa</taxon>
        <taxon>Nematoda</taxon>
        <taxon>Chromadorea</taxon>
        <taxon>Rhabditida</taxon>
        <taxon>Tylenchina</taxon>
        <taxon>Panagrolaimomorpha</taxon>
        <taxon>Panagrolaimoidea</taxon>
        <taxon>Panagrolaimidae</taxon>
        <taxon>Panagrolaimus</taxon>
    </lineage>
</organism>
<evidence type="ECO:0000313" key="1">
    <source>
        <dbReference type="Proteomes" id="UP000887576"/>
    </source>
</evidence>
<accession>A0AC34Q7J8</accession>
<proteinExistence type="predicted"/>
<sequence length="125" mass="14614">MFGVLNKSQKFKLCEGWQAELEMPRETKISKLKVKEKFKFEMGIMNNNIRRGIQHAIGRHMKTATPTEIETFLNSRKILAEVLQKFILNSPALHCYKYDHYPKLIIEKTKSNSFVLASHIKFTTL</sequence>
<evidence type="ECO:0000313" key="2">
    <source>
        <dbReference type="WBParaSite" id="JU765_v2.g13781.t1"/>
    </source>
</evidence>
<dbReference type="WBParaSite" id="JU765_v2.g13781.t1">
    <property type="protein sequence ID" value="JU765_v2.g13781.t1"/>
    <property type="gene ID" value="JU765_v2.g13781"/>
</dbReference>